<keyword evidence="1" id="KW-1133">Transmembrane helix</keyword>
<evidence type="ECO:0000313" key="2">
    <source>
        <dbReference type="EMBL" id="JAH61743.1"/>
    </source>
</evidence>
<dbReference type="AlphaFoldDB" id="A0A0E9U9Y0"/>
<dbReference type="EMBL" id="GBXM01046834">
    <property type="protein sequence ID" value="JAH61743.1"/>
    <property type="molecule type" value="Transcribed_RNA"/>
</dbReference>
<name>A0A0E9U9Y0_ANGAN</name>
<keyword evidence="1" id="KW-0472">Membrane</keyword>
<proteinExistence type="predicted"/>
<sequence length="48" mass="5554">MICTFQSQVAMLSRTYWIEFLFPSAFVPLCDWYSFGLLLHYTVLGSVA</sequence>
<evidence type="ECO:0000256" key="1">
    <source>
        <dbReference type="SAM" id="Phobius"/>
    </source>
</evidence>
<accession>A0A0E9U9Y0</accession>
<protein>
    <submittedName>
        <fullName evidence="2">Uncharacterized protein</fullName>
    </submittedName>
</protein>
<keyword evidence="1" id="KW-0812">Transmembrane</keyword>
<feature type="transmembrane region" description="Helical" evidence="1">
    <location>
        <begin position="20"/>
        <end position="43"/>
    </location>
</feature>
<organism evidence="2">
    <name type="scientific">Anguilla anguilla</name>
    <name type="common">European freshwater eel</name>
    <name type="synonym">Muraena anguilla</name>
    <dbReference type="NCBI Taxonomy" id="7936"/>
    <lineage>
        <taxon>Eukaryota</taxon>
        <taxon>Metazoa</taxon>
        <taxon>Chordata</taxon>
        <taxon>Craniata</taxon>
        <taxon>Vertebrata</taxon>
        <taxon>Euteleostomi</taxon>
        <taxon>Actinopterygii</taxon>
        <taxon>Neopterygii</taxon>
        <taxon>Teleostei</taxon>
        <taxon>Anguilliformes</taxon>
        <taxon>Anguillidae</taxon>
        <taxon>Anguilla</taxon>
    </lineage>
</organism>
<reference evidence="2" key="2">
    <citation type="journal article" date="2015" name="Fish Shellfish Immunol.">
        <title>Early steps in the European eel (Anguilla anguilla)-Vibrio vulnificus interaction in the gills: Role of the RtxA13 toxin.</title>
        <authorList>
            <person name="Callol A."/>
            <person name="Pajuelo D."/>
            <person name="Ebbesson L."/>
            <person name="Teles M."/>
            <person name="MacKenzie S."/>
            <person name="Amaro C."/>
        </authorList>
    </citation>
    <scope>NUCLEOTIDE SEQUENCE</scope>
</reference>
<reference evidence="2" key="1">
    <citation type="submission" date="2014-11" db="EMBL/GenBank/DDBJ databases">
        <authorList>
            <person name="Amaro Gonzalez C."/>
        </authorList>
    </citation>
    <scope>NUCLEOTIDE SEQUENCE</scope>
</reference>